<feature type="region of interest" description="Disordered" evidence="1">
    <location>
        <begin position="15"/>
        <end position="49"/>
    </location>
</feature>
<keyword evidence="3" id="KW-1185">Reference proteome</keyword>
<proteinExistence type="predicted"/>
<reference evidence="2" key="1">
    <citation type="journal article" date="2020" name="Stud. Mycol.">
        <title>101 Dothideomycetes genomes: a test case for predicting lifestyles and emergence of pathogens.</title>
        <authorList>
            <person name="Haridas S."/>
            <person name="Albert R."/>
            <person name="Binder M."/>
            <person name="Bloem J."/>
            <person name="Labutti K."/>
            <person name="Salamov A."/>
            <person name="Andreopoulos B."/>
            <person name="Baker S."/>
            <person name="Barry K."/>
            <person name="Bills G."/>
            <person name="Bluhm B."/>
            <person name="Cannon C."/>
            <person name="Castanera R."/>
            <person name="Culley D."/>
            <person name="Daum C."/>
            <person name="Ezra D."/>
            <person name="Gonzalez J."/>
            <person name="Henrissat B."/>
            <person name="Kuo A."/>
            <person name="Liang C."/>
            <person name="Lipzen A."/>
            <person name="Lutzoni F."/>
            <person name="Magnuson J."/>
            <person name="Mondo S."/>
            <person name="Nolan M."/>
            <person name="Ohm R."/>
            <person name="Pangilinan J."/>
            <person name="Park H.-J."/>
            <person name="Ramirez L."/>
            <person name="Alfaro M."/>
            <person name="Sun H."/>
            <person name="Tritt A."/>
            <person name="Yoshinaga Y."/>
            <person name="Zwiers L.-H."/>
            <person name="Turgeon B."/>
            <person name="Goodwin S."/>
            <person name="Spatafora J."/>
            <person name="Crous P."/>
            <person name="Grigoriev I."/>
        </authorList>
    </citation>
    <scope>NUCLEOTIDE SEQUENCE</scope>
    <source>
        <strain evidence="2">CBS 133067</strain>
    </source>
</reference>
<gene>
    <name evidence="2" type="ORF">NA57DRAFT_70702</name>
</gene>
<evidence type="ECO:0000313" key="2">
    <source>
        <dbReference type="EMBL" id="KAF2104498.1"/>
    </source>
</evidence>
<dbReference type="EMBL" id="ML978121">
    <property type="protein sequence ID" value="KAF2104498.1"/>
    <property type="molecule type" value="Genomic_DNA"/>
</dbReference>
<accession>A0A9P4ISD8</accession>
<evidence type="ECO:0000313" key="3">
    <source>
        <dbReference type="Proteomes" id="UP000799772"/>
    </source>
</evidence>
<protein>
    <submittedName>
        <fullName evidence="2">Uncharacterized protein</fullName>
    </submittedName>
</protein>
<sequence length="243" mass="27883">MADAADEKYVEATLFGDYRDAREGELQDPEQAQESTKPSQQQTRPPPYDLFLAALNRPGVSDNENERDEWISRGGSQSVYDWMVWVEDRDNAGRGWYWYIASEPSSLEPLTGYFNEFAPTATRKRSLHQWRIHQNFGSPADGYPDQVVGMTKIGEFQAPSAGEGLRNLTSTLSRARSPGKNEESVHWVRRVLEELRWIASAKNSHMDPDEVLDAITGLASLWVRSWLESDRKRITKHFEFWEA</sequence>
<evidence type="ECO:0000256" key="1">
    <source>
        <dbReference type="SAM" id="MobiDB-lite"/>
    </source>
</evidence>
<organism evidence="2 3">
    <name type="scientific">Rhizodiscina lignyota</name>
    <dbReference type="NCBI Taxonomy" id="1504668"/>
    <lineage>
        <taxon>Eukaryota</taxon>
        <taxon>Fungi</taxon>
        <taxon>Dikarya</taxon>
        <taxon>Ascomycota</taxon>
        <taxon>Pezizomycotina</taxon>
        <taxon>Dothideomycetes</taxon>
        <taxon>Pleosporomycetidae</taxon>
        <taxon>Aulographales</taxon>
        <taxon>Rhizodiscinaceae</taxon>
        <taxon>Rhizodiscina</taxon>
    </lineage>
</organism>
<feature type="compositionally biased region" description="Polar residues" evidence="1">
    <location>
        <begin position="30"/>
        <end position="43"/>
    </location>
</feature>
<name>A0A9P4ISD8_9PEZI</name>
<comment type="caution">
    <text evidence="2">The sequence shown here is derived from an EMBL/GenBank/DDBJ whole genome shotgun (WGS) entry which is preliminary data.</text>
</comment>
<dbReference type="AlphaFoldDB" id="A0A9P4ISD8"/>
<dbReference type="Proteomes" id="UP000799772">
    <property type="component" value="Unassembled WGS sequence"/>
</dbReference>